<evidence type="ECO:0000313" key="2">
    <source>
        <dbReference type="EMBL" id="MBA8795271.1"/>
    </source>
</evidence>
<sequence length="282" mass="28434">MRRWRRRPGRHPLVRELAAAGAAVAVSRWCSLAVAQRIGPEPDPWSRTNHAGRPVTLLEGPSLLAGLLAGTTTRAAVGLLARDRTAVRRSAAVAVAATVGGAVGAYDDRYGTDRAKGFRGHLSALRQGRLTSGAVKIAGVGAGALAAALIEHRRPVDVLLGAALTAGSANLVNLLDLRPGRALKGGLLLGAGTLAAGGAPVLAAAAGVLPEDLAGTAMLGDCGANALGAGVGAATAGWPRPARVGLLAAVAALNLASERVSFTAVIESTPWLRAVDRWGRPG</sequence>
<dbReference type="RefSeq" id="WP_182560842.1">
    <property type="nucleotide sequence ID" value="NZ_JACGWT010000004.1"/>
</dbReference>
<keyword evidence="2" id="KW-0808">Transferase</keyword>
<dbReference type="AlphaFoldDB" id="A0A7W3P6P9"/>
<name>A0A7W3P6P9_9ACTN</name>
<protein>
    <submittedName>
        <fullName evidence="2">UDP-N-acetylmuramyl pentapeptide phosphotransferase/UDP-N-acetylglucosamine-1-phosphate transferase</fullName>
    </submittedName>
</protein>
<dbReference type="GO" id="GO:0016740">
    <property type="term" value="F:transferase activity"/>
    <property type="evidence" value="ECO:0007669"/>
    <property type="project" value="UniProtKB-KW"/>
</dbReference>
<keyword evidence="1" id="KW-0812">Transmembrane</keyword>
<gene>
    <name evidence="2" type="ORF">FHX74_002899</name>
</gene>
<evidence type="ECO:0000256" key="1">
    <source>
        <dbReference type="SAM" id="Phobius"/>
    </source>
</evidence>
<organism evidence="2 3">
    <name type="scientific">Microlunatus kandeliicorticis</name>
    <dbReference type="NCBI Taxonomy" id="1759536"/>
    <lineage>
        <taxon>Bacteria</taxon>
        <taxon>Bacillati</taxon>
        <taxon>Actinomycetota</taxon>
        <taxon>Actinomycetes</taxon>
        <taxon>Propionibacteriales</taxon>
        <taxon>Propionibacteriaceae</taxon>
        <taxon>Microlunatus</taxon>
    </lineage>
</organism>
<evidence type="ECO:0000313" key="3">
    <source>
        <dbReference type="Proteomes" id="UP000523079"/>
    </source>
</evidence>
<feature type="transmembrane region" description="Helical" evidence="1">
    <location>
        <begin position="187"/>
        <end position="209"/>
    </location>
</feature>
<dbReference type="EMBL" id="JACGWT010000004">
    <property type="protein sequence ID" value="MBA8795271.1"/>
    <property type="molecule type" value="Genomic_DNA"/>
</dbReference>
<accession>A0A7W3P6P9</accession>
<reference evidence="2 3" key="1">
    <citation type="submission" date="2020-07" db="EMBL/GenBank/DDBJ databases">
        <title>Sequencing the genomes of 1000 actinobacteria strains.</title>
        <authorList>
            <person name="Klenk H.-P."/>
        </authorList>
    </citation>
    <scope>NUCLEOTIDE SEQUENCE [LARGE SCALE GENOMIC DNA]</scope>
    <source>
        <strain evidence="2 3">DSM 100723</strain>
    </source>
</reference>
<keyword evidence="1" id="KW-1133">Transmembrane helix</keyword>
<dbReference type="Proteomes" id="UP000523079">
    <property type="component" value="Unassembled WGS sequence"/>
</dbReference>
<keyword evidence="3" id="KW-1185">Reference proteome</keyword>
<keyword evidence="1" id="KW-0472">Membrane</keyword>
<comment type="caution">
    <text evidence="2">The sequence shown here is derived from an EMBL/GenBank/DDBJ whole genome shotgun (WGS) entry which is preliminary data.</text>
</comment>
<proteinExistence type="predicted"/>